<gene>
    <name evidence="1" type="ORF">CEN50_23885</name>
</gene>
<dbReference type="EMBL" id="NMQA01000355">
    <property type="protein sequence ID" value="PLZ94968.1"/>
    <property type="molecule type" value="Genomic_DNA"/>
</dbReference>
<evidence type="ECO:0000313" key="1">
    <source>
        <dbReference type="EMBL" id="PLZ94968.1"/>
    </source>
</evidence>
<evidence type="ECO:0000313" key="2">
    <source>
        <dbReference type="Proteomes" id="UP000235025"/>
    </source>
</evidence>
<feature type="non-terminal residue" evidence="1">
    <location>
        <position position="1"/>
    </location>
</feature>
<dbReference type="RefSeq" id="WP_102175062.1">
    <property type="nucleotide sequence ID" value="NZ_NMQA01000355.1"/>
</dbReference>
<protein>
    <submittedName>
        <fullName evidence="1">Filamentous hemagglutinin</fullName>
    </submittedName>
</protein>
<dbReference type="AlphaFoldDB" id="A0A2N6K9V8"/>
<dbReference type="Proteomes" id="UP000235025">
    <property type="component" value="Unassembled WGS sequence"/>
</dbReference>
<sequence>ADVQSSQQNATQNGAAVGTANTIVNDATQTAVQGITKIKNGISCQATFNGQISNQNLSQNGAAVGVVNTVANVGGQLAQQTATEIANGITNCN</sequence>
<comment type="caution">
    <text evidence="1">The sequence shown here is derived from an EMBL/GenBank/DDBJ whole genome shotgun (WGS) entry which is preliminary data.</text>
</comment>
<organism evidence="1 2">
    <name type="scientific">Fischerella thermalis CCMEE 5268</name>
    <dbReference type="NCBI Taxonomy" id="2019662"/>
    <lineage>
        <taxon>Bacteria</taxon>
        <taxon>Bacillati</taxon>
        <taxon>Cyanobacteriota</taxon>
        <taxon>Cyanophyceae</taxon>
        <taxon>Nostocales</taxon>
        <taxon>Hapalosiphonaceae</taxon>
        <taxon>Fischerella</taxon>
    </lineage>
</organism>
<name>A0A2N6K9V8_9CYAN</name>
<proteinExistence type="predicted"/>
<accession>A0A2N6K9V8</accession>
<reference evidence="1 2" key="1">
    <citation type="submission" date="2017-07" db="EMBL/GenBank/DDBJ databases">
        <title>Genomes of Fischerella (Mastigocladus) sp. strains.</title>
        <authorList>
            <person name="Miller S.R."/>
        </authorList>
    </citation>
    <scope>NUCLEOTIDE SEQUENCE [LARGE SCALE GENOMIC DNA]</scope>
    <source>
        <strain evidence="1 2">CCMEE 5268</strain>
    </source>
</reference>